<dbReference type="InterPro" id="IPR012291">
    <property type="entry name" value="CBM2_carb-bd_dom_sf"/>
</dbReference>
<proteinExistence type="predicted"/>
<dbReference type="InterPro" id="IPR008965">
    <property type="entry name" value="CBM2/CBM3_carb-bd_dom_sf"/>
</dbReference>
<feature type="region of interest" description="Disordered" evidence="3">
    <location>
        <begin position="262"/>
        <end position="306"/>
    </location>
</feature>
<dbReference type="CDD" id="cd01833">
    <property type="entry name" value="XynB_like"/>
    <property type="match status" value="1"/>
</dbReference>
<keyword evidence="7" id="KW-1185">Reference proteome</keyword>
<dbReference type="PANTHER" id="PTHR30383:SF2">
    <property type="entry name" value="CELLULOSE-BINDING PROTEIN"/>
    <property type="match status" value="1"/>
</dbReference>
<evidence type="ECO:0000256" key="1">
    <source>
        <dbReference type="ARBA" id="ARBA00022801"/>
    </source>
</evidence>
<dbReference type="InterPro" id="IPR036514">
    <property type="entry name" value="SGNH_hydro_sf"/>
</dbReference>
<gene>
    <name evidence="6" type="ORF">JO380_000388</name>
</gene>
<keyword evidence="2" id="KW-0326">Glycosidase</keyword>
<dbReference type="RefSeq" id="WP_082739561.1">
    <property type="nucleotide sequence ID" value="NZ_CP194061.1"/>
</dbReference>
<dbReference type="Proteomes" id="UP001240250">
    <property type="component" value="Unassembled WGS sequence"/>
</dbReference>
<comment type="caution">
    <text evidence="6">The sequence shown here is derived from an EMBL/GenBank/DDBJ whole genome shotgun (WGS) entry which is preliminary data.</text>
</comment>
<evidence type="ECO:0000259" key="5">
    <source>
        <dbReference type="PROSITE" id="PS51173"/>
    </source>
</evidence>
<name>A0ABU0GF68_9CELL</name>
<feature type="domain" description="CBM2" evidence="5">
    <location>
        <begin position="302"/>
        <end position="402"/>
    </location>
</feature>
<reference evidence="6 7" key="1">
    <citation type="submission" date="2023-07" db="EMBL/GenBank/DDBJ databases">
        <title>Sequencing the genomes of 1000 actinobacteria strains.</title>
        <authorList>
            <person name="Klenk H.-P."/>
        </authorList>
    </citation>
    <scope>NUCLEOTIDE SEQUENCE [LARGE SCALE GENOMIC DNA]</scope>
    <source>
        <strain evidence="6 7">DSM 14785</strain>
    </source>
</reference>
<feature type="compositionally biased region" description="Pro residues" evidence="3">
    <location>
        <begin position="266"/>
        <end position="288"/>
    </location>
</feature>
<dbReference type="SMART" id="SM00637">
    <property type="entry name" value="CBD_II"/>
    <property type="match status" value="1"/>
</dbReference>
<accession>A0ABU0GF68</accession>
<protein>
    <submittedName>
        <fullName evidence="6">Lysophospholipase L1-like esterase</fullName>
    </submittedName>
</protein>
<dbReference type="InterPro" id="IPR006311">
    <property type="entry name" value="TAT_signal"/>
</dbReference>
<sequence>MATSPPSRPVRRRRLRALATVVGLALLVPAGAATAPGALAAPGAASVAPSVAADAEPVRVMALGDSITGSPGCWRALLHRDLTAAGHRVDMVGTLPPQGCGIAHDGDNEGHGGALVTNVAASGEAAAWFAATRPQVVLMHFATNDVWSARTPQQVLDAWTTLVRQMRAVDPHVVVVAAQIIPVAPPSCAQCPARTEALNAEVPAWAAATSTPGSPVLVADHWTGWDPARDTSDGVHPNDAGTVRMAATWLPVVERALALVEGTAPTPGPSPTVTPTPTPTPTATPTPTPTSTSTPTSTPTPTPPAGAACTAVLTVTSRWPGGFVATVRVTSSGTSATSGWQVAVPLPANQVAHAWSATVSGSSSVTFDAVAWNGALAPGAAAELGFQGTGEPPVGAVTCTAR</sequence>
<evidence type="ECO:0000256" key="3">
    <source>
        <dbReference type="SAM" id="MobiDB-lite"/>
    </source>
</evidence>
<dbReference type="SUPFAM" id="SSF49384">
    <property type="entry name" value="Carbohydrate-binding domain"/>
    <property type="match status" value="1"/>
</dbReference>
<feature type="signal peptide" evidence="4">
    <location>
        <begin position="1"/>
        <end position="40"/>
    </location>
</feature>
<keyword evidence="4" id="KW-0732">Signal</keyword>
<dbReference type="Gene3D" id="3.40.50.1110">
    <property type="entry name" value="SGNH hydrolase"/>
    <property type="match status" value="1"/>
</dbReference>
<dbReference type="InterPro" id="IPR001919">
    <property type="entry name" value="CBD2"/>
</dbReference>
<dbReference type="Pfam" id="PF00553">
    <property type="entry name" value="CBM_2"/>
    <property type="match status" value="1"/>
</dbReference>
<dbReference type="Pfam" id="PF13472">
    <property type="entry name" value="Lipase_GDSL_2"/>
    <property type="match status" value="1"/>
</dbReference>
<dbReference type="PANTHER" id="PTHR30383">
    <property type="entry name" value="THIOESTERASE 1/PROTEASE 1/LYSOPHOSPHOLIPASE L1"/>
    <property type="match status" value="1"/>
</dbReference>
<dbReference type="PROSITE" id="PS51173">
    <property type="entry name" value="CBM2"/>
    <property type="match status" value="1"/>
</dbReference>
<evidence type="ECO:0000256" key="2">
    <source>
        <dbReference type="ARBA" id="ARBA00023295"/>
    </source>
</evidence>
<dbReference type="PROSITE" id="PS51318">
    <property type="entry name" value="TAT"/>
    <property type="match status" value="1"/>
</dbReference>
<dbReference type="SUPFAM" id="SSF52266">
    <property type="entry name" value="SGNH hydrolase"/>
    <property type="match status" value="1"/>
</dbReference>
<dbReference type="EMBL" id="JAUSVM010000001">
    <property type="protein sequence ID" value="MDQ0424007.1"/>
    <property type="molecule type" value="Genomic_DNA"/>
</dbReference>
<evidence type="ECO:0000313" key="6">
    <source>
        <dbReference type="EMBL" id="MDQ0424007.1"/>
    </source>
</evidence>
<feature type="chain" id="PRO_5046273568" evidence="4">
    <location>
        <begin position="41"/>
        <end position="402"/>
    </location>
</feature>
<keyword evidence="1" id="KW-0378">Hydrolase</keyword>
<organism evidence="6 7">
    <name type="scientific">Cellulomonas iranensis</name>
    <dbReference type="NCBI Taxonomy" id="76862"/>
    <lineage>
        <taxon>Bacteria</taxon>
        <taxon>Bacillati</taxon>
        <taxon>Actinomycetota</taxon>
        <taxon>Actinomycetes</taxon>
        <taxon>Micrococcales</taxon>
        <taxon>Cellulomonadaceae</taxon>
        <taxon>Cellulomonas</taxon>
    </lineage>
</organism>
<dbReference type="InterPro" id="IPR013830">
    <property type="entry name" value="SGNH_hydro"/>
</dbReference>
<dbReference type="InterPro" id="IPR051532">
    <property type="entry name" value="Ester_Hydrolysis_Enzymes"/>
</dbReference>
<evidence type="ECO:0000256" key="4">
    <source>
        <dbReference type="SAM" id="SignalP"/>
    </source>
</evidence>
<evidence type="ECO:0000313" key="7">
    <source>
        <dbReference type="Proteomes" id="UP001240250"/>
    </source>
</evidence>
<dbReference type="Gene3D" id="2.60.40.290">
    <property type="match status" value="1"/>
</dbReference>